<feature type="domain" description="HD-CE" evidence="5">
    <location>
        <begin position="52"/>
        <end position="314"/>
    </location>
</feature>
<evidence type="ECO:0000256" key="2">
    <source>
        <dbReference type="ARBA" id="ARBA00022741"/>
    </source>
</evidence>
<dbReference type="InterPro" id="IPR036890">
    <property type="entry name" value="HATPase_C_sf"/>
</dbReference>
<reference evidence="6 7" key="1">
    <citation type="submission" date="2018-08" db="EMBL/GenBank/DDBJ databases">
        <title>A genome reference for cultivated species of the human gut microbiota.</title>
        <authorList>
            <person name="Zou Y."/>
            <person name="Xue W."/>
            <person name="Luo G."/>
        </authorList>
    </citation>
    <scope>NUCLEOTIDE SEQUENCE [LARGE SCALE GENOMIC DNA]</scope>
    <source>
        <strain evidence="6 7">AM09-9</strain>
    </source>
</reference>
<gene>
    <name evidence="6" type="ORF">DW116_07370</name>
</gene>
<dbReference type="SUPFAM" id="SSF55874">
    <property type="entry name" value="ATPase domain of HSP90 chaperone/DNA topoisomerase II/histidine kinase"/>
    <property type="match status" value="1"/>
</dbReference>
<dbReference type="GO" id="GO:0005524">
    <property type="term" value="F:ATP binding"/>
    <property type="evidence" value="ECO:0007669"/>
    <property type="project" value="UniProtKB-KW"/>
</dbReference>
<evidence type="ECO:0000259" key="5">
    <source>
        <dbReference type="Pfam" id="PF24391"/>
    </source>
</evidence>
<keyword evidence="3 6" id="KW-0067">ATP-binding</keyword>
<organism evidence="6 7">
    <name type="scientific">[Ruminococcus] lactaris</name>
    <dbReference type="NCBI Taxonomy" id="46228"/>
    <lineage>
        <taxon>Bacteria</taxon>
        <taxon>Bacillati</taxon>
        <taxon>Bacillota</taxon>
        <taxon>Clostridia</taxon>
        <taxon>Lachnospirales</taxon>
        <taxon>Lachnospiraceae</taxon>
        <taxon>Mediterraneibacter</taxon>
    </lineage>
</organism>
<dbReference type="Pfam" id="PF24391">
    <property type="entry name" value="HD-CE"/>
    <property type="match status" value="1"/>
</dbReference>
<comment type="caution">
    <text evidence="6">The sequence shown here is derived from an EMBL/GenBank/DDBJ whole genome shotgun (WGS) entry which is preliminary data.</text>
</comment>
<dbReference type="GO" id="GO:0140662">
    <property type="term" value="F:ATP-dependent protein folding chaperone"/>
    <property type="evidence" value="ECO:0007669"/>
    <property type="project" value="InterPro"/>
</dbReference>
<dbReference type="PANTHER" id="PTHR11528">
    <property type="entry name" value="HEAT SHOCK PROTEIN 90 FAMILY MEMBER"/>
    <property type="match status" value="1"/>
</dbReference>
<evidence type="ECO:0000313" key="6">
    <source>
        <dbReference type="EMBL" id="RHJ61436.1"/>
    </source>
</evidence>
<dbReference type="PRINTS" id="PR00775">
    <property type="entry name" value="HEATSHOCK90"/>
</dbReference>
<evidence type="ECO:0000256" key="3">
    <source>
        <dbReference type="ARBA" id="ARBA00022840"/>
    </source>
</evidence>
<dbReference type="Proteomes" id="UP000285832">
    <property type="component" value="Unassembled WGS sequence"/>
</dbReference>
<name>A0A415D5L8_9FIRM</name>
<sequence>MSEYFEDQLNKLIVYQQLKCKCENNNHHEVLALVAEVGTFAVERLKTVIKNMPEFTLHDDTHIFNMLTIIGKIIPQENMKALSAPDLFMLIISAFLHDIGMAPDEKYILAWKNQLPEEEYDEELKEEREKFSRFRLTYTHQLADIERLIAEKEFSKAQLLEDYIVTEYIRTTHSIRAREIIATYWAGKIVYQDTDLTEELATICYSHNESYTYLLQMESFRVCGQDEYLCIPFVATILRLADIIDFDPKRTPSVLFSHLAVKNPVSLNEWKKHQSINAWTISPKRILFSAQCEHPAIEATILAFCNQIDEELRNGTVILSNLSDDGMGINMETYKIPLPPQVDRRKIQAKKDIISGKPIYRYHDTKFSLSKKQIIDLLMGTKLYGKPEVALRELLQNSIDACLLRQKLSELWGIEYTPKVKVSLYTKNNVDYLQVSDNGVGMNQHIIDNYYTNIGCSYYSSREFSDLMVSFKSSFTPISRFGIGILSCFMVCDSMEVTTRRIRERFECDEALHVSIEGYESLFVISDSDKKDPGTDTILTLRPVHPWDRMDEDEFVQCIKGIVPNPAVQIEIETDKRSESYSSDYFDDLDLSPLLDYSWNNTKNIRKIDIDLTCEEYGFKGRGCIGLLIKNDMPVEEIEILSKDVEIDGEIYTLSSSVKYKNNCITETSTSISVDEDGEIDTNTSWSERFKSKSSLSIHGIEVPYNLFPNYSNKMSKAVLNIPFPFSFRLDIGVNSDLNLNSARDQIIYDEKWLTFEENLYQVICKRLKEQLSLSDWERLNEIIQKNGKNIFSRVANNIE</sequence>
<evidence type="ECO:0000256" key="4">
    <source>
        <dbReference type="ARBA" id="ARBA00023186"/>
    </source>
</evidence>
<dbReference type="InterPro" id="IPR001404">
    <property type="entry name" value="Hsp90_fam"/>
</dbReference>
<evidence type="ECO:0000313" key="7">
    <source>
        <dbReference type="Proteomes" id="UP000285832"/>
    </source>
</evidence>
<keyword evidence="4" id="KW-0143">Chaperone</keyword>
<dbReference type="InterPro" id="IPR056471">
    <property type="entry name" value="HD-CE"/>
</dbReference>
<keyword evidence="2" id="KW-0547">Nucleotide-binding</keyword>
<dbReference type="GO" id="GO:0016887">
    <property type="term" value="F:ATP hydrolysis activity"/>
    <property type="evidence" value="ECO:0007669"/>
    <property type="project" value="InterPro"/>
</dbReference>
<dbReference type="SUPFAM" id="SSF109604">
    <property type="entry name" value="HD-domain/PDEase-like"/>
    <property type="match status" value="1"/>
</dbReference>
<dbReference type="AlphaFoldDB" id="A0A415D5L8"/>
<dbReference type="RefSeq" id="WP_023923156.1">
    <property type="nucleotide sequence ID" value="NZ_JAQDJO010000016.1"/>
</dbReference>
<dbReference type="Pfam" id="PF13589">
    <property type="entry name" value="HATPase_c_3"/>
    <property type="match status" value="1"/>
</dbReference>
<dbReference type="GO" id="GO:0051082">
    <property type="term" value="F:unfolded protein binding"/>
    <property type="evidence" value="ECO:0007669"/>
    <property type="project" value="InterPro"/>
</dbReference>
<dbReference type="Gene3D" id="3.30.565.10">
    <property type="entry name" value="Histidine kinase-like ATPase, C-terminal domain"/>
    <property type="match status" value="1"/>
</dbReference>
<dbReference type="InterPro" id="IPR020575">
    <property type="entry name" value="Hsp90_N"/>
</dbReference>
<protein>
    <submittedName>
        <fullName evidence="6">ATP-binding protein</fullName>
    </submittedName>
</protein>
<accession>A0A415D5L8</accession>
<evidence type="ECO:0000256" key="1">
    <source>
        <dbReference type="ARBA" id="ARBA00008239"/>
    </source>
</evidence>
<comment type="similarity">
    <text evidence="1">Belongs to the heat shock protein 90 family.</text>
</comment>
<proteinExistence type="inferred from homology"/>
<dbReference type="EMBL" id="QRMI01000016">
    <property type="protein sequence ID" value="RHJ61436.1"/>
    <property type="molecule type" value="Genomic_DNA"/>
</dbReference>